<evidence type="ECO:0000256" key="1">
    <source>
        <dbReference type="SAM" id="MobiDB-lite"/>
    </source>
</evidence>
<accession>A0A6J4H7L3</accession>
<evidence type="ECO:0000313" key="2">
    <source>
        <dbReference type="EMBL" id="CAA9213649.1"/>
    </source>
</evidence>
<feature type="region of interest" description="Disordered" evidence="1">
    <location>
        <begin position="90"/>
        <end position="109"/>
    </location>
</feature>
<name>A0A6J4H7L3_9ACTN</name>
<protein>
    <recommendedName>
        <fullName evidence="3">Asp23/Gls24 family envelope stress response protein</fullName>
    </recommendedName>
</protein>
<evidence type="ECO:0008006" key="3">
    <source>
        <dbReference type="Google" id="ProtNLM"/>
    </source>
</evidence>
<organism evidence="2">
    <name type="scientific">uncultured Acidimicrobiales bacterium</name>
    <dbReference type="NCBI Taxonomy" id="310071"/>
    <lineage>
        <taxon>Bacteria</taxon>
        <taxon>Bacillati</taxon>
        <taxon>Actinomycetota</taxon>
        <taxon>Acidimicrobiia</taxon>
        <taxon>Acidimicrobiales</taxon>
        <taxon>environmental samples</taxon>
    </lineage>
</organism>
<sequence length="109" mass="11272">MADVEAIAAAALGCPLIADLTGGRFGEVATYGPGRRILGVRIVDEVVELHVVAKWGAPLPEVAEVVRAAVAPHAAGLPVSVFVDDIQLPDELRPQSEPPPALPEAPVVI</sequence>
<dbReference type="EMBL" id="CADCTB010000017">
    <property type="protein sequence ID" value="CAA9213649.1"/>
    <property type="molecule type" value="Genomic_DNA"/>
</dbReference>
<dbReference type="AlphaFoldDB" id="A0A6J4H7L3"/>
<proteinExistence type="predicted"/>
<gene>
    <name evidence="2" type="ORF">AVDCRST_MAG10-261</name>
</gene>
<reference evidence="2" key="1">
    <citation type="submission" date="2020-02" db="EMBL/GenBank/DDBJ databases">
        <authorList>
            <person name="Meier V. D."/>
        </authorList>
    </citation>
    <scope>NUCLEOTIDE SEQUENCE</scope>
    <source>
        <strain evidence="2">AVDCRST_MAG10</strain>
    </source>
</reference>